<name>A0A1H4E0C5_9SPHI</name>
<keyword evidence="6" id="KW-0406">Ion transport</keyword>
<protein>
    <submittedName>
        <fullName evidence="10">Sodium/proton antiporter, CPA1 family</fullName>
    </submittedName>
</protein>
<keyword evidence="11" id="KW-1185">Reference proteome</keyword>
<gene>
    <name evidence="10" type="ORF">SAMN05443550_105182</name>
</gene>
<dbReference type="InterPro" id="IPR006153">
    <property type="entry name" value="Cation/H_exchanger_TM"/>
</dbReference>
<keyword evidence="3" id="KW-0050">Antiport</keyword>
<evidence type="ECO:0000259" key="9">
    <source>
        <dbReference type="Pfam" id="PF00999"/>
    </source>
</evidence>
<dbReference type="GO" id="GO:1902600">
    <property type="term" value="P:proton transmembrane transport"/>
    <property type="evidence" value="ECO:0007669"/>
    <property type="project" value="InterPro"/>
</dbReference>
<evidence type="ECO:0000313" key="10">
    <source>
        <dbReference type="EMBL" id="SEA78366.1"/>
    </source>
</evidence>
<feature type="transmembrane region" description="Helical" evidence="8">
    <location>
        <begin position="6"/>
        <end position="23"/>
    </location>
</feature>
<evidence type="ECO:0000256" key="7">
    <source>
        <dbReference type="ARBA" id="ARBA00023136"/>
    </source>
</evidence>
<feature type="transmembrane region" description="Helical" evidence="8">
    <location>
        <begin position="172"/>
        <end position="191"/>
    </location>
</feature>
<dbReference type="GO" id="GO:0015297">
    <property type="term" value="F:antiporter activity"/>
    <property type="evidence" value="ECO:0007669"/>
    <property type="project" value="UniProtKB-KW"/>
</dbReference>
<evidence type="ECO:0000256" key="8">
    <source>
        <dbReference type="SAM" id="Phobius"/>
    </source>
</evidence>
<evidence type="ECO:0000256" key="2">
    <source>
        <dbReference type="ARBA" id="ARBA00022448"/>
    </source>
</evidence>
<dbReference type="AlphaFoldDB" id="A0A1H4E0C5"/>
<feature type="transmembrane region" description="Helical" evidence="8">
    <location>
        <begin position="252"/>
        <end position="270"/>
    </location>
</feature>
<comment type="subcellular location">
    <subcellularLocation>
        <location evidence="1">Cell membrane</location>
        <topology evidence="1">Multi-pass membrane protein</topology>
    </subcellularLocation>
</comment>
<dbReference type="STRING" id="425514.SAMN05443550_105182"/>
<evidence type="ECO:0000256" key="1">
    <source>
        <dbReference type="ARBA" id="ARBA00004651"/>
    </source>
</evidence>
<proteinExistence type="predicted"/>
<feature type="transmembrane region" description="Helical" evidence="8">
    <location>
        <begin position="62"/>
        <end position="81"/>
    </location>
</feature>
<feature type="transmembrane region" description="Helical" evidence="8">
    <location>
        <begin position="377"/>
        <end position="400"/>
    </location>
</feature>
<keyword evidence="2" id="KW-0813">Transport</keyword>
<evidence type="ECO:0000256" key="6">
    <source>
        <dbReference type="ARBA" id="ARBA00023065"/>
    </source>
</evidence>
<dbReference type="PANTHER" id="PTHR32507:SF8">
    <property type="entry name" value="CNH1P"/>
    <property type="match status" value="1"/>
</dbReference>
<keyword evidence="4 8" id="KW-0812">Transmembrane</keyword>
<evidence type="ECO:0000256" key="4">
    <source>
        <dbReference type="ARBA" id="ARBA00022692"/>
    </source>
</evidence>
<feature type="transmembrane region" description="Helical" evidence="8">
    <location>
        <begin position="314"/>
        <end position="336"/>
    </location>
</feature>
<evidence type="ECO:0000256" key="3">
    <source>
        <dbReference type="ARBA" id="ARBA00022449"/>
    </source>
</evidence>
<evidence type="ECO:0000256" key="5">
    <source>
        <dbReference type="ARBA" id="ARBA00022989"/>
    </source>
</evidence>
<feature type="transmembrane region" description="Helical" evidence="8">
    <location>
        <begin position="348"/>
        <end position="371"/>
    </location>
</feature>
<dbReference type="RefSeq" id="WP_175470554.1">
    <property type="nucleotide sequence ID" value="NZ_FNRA01000005.1"/>
</dbReference>
<dbReference type="PANTHER" id="PTHR32507">
    <property type="entry name" value="NA(+)/H(+) ANTIPORTER 1"/>
    <property type="match status" value="1"/>
</dbReference>
<evidence type="ECO:0000313" key="11">
    <source>
        <dbReference type="Proteomes" id="UP000198850"/>
    </source>
</evidence>
<feature type="transmembrane region" description="Helical" evidence="8">
    <location>
        <begin position="93"/>
        <end position="116"/>
    </location>
</feature>
<feature type="transmembrane region" description="Helical" evidence="8">
    <location>
        <begin position="198"/>
        <end position="221"/>
    </location>
</feature>
<feature type="domain" description="Cation/H+ exchanger transmembrane" evidence="9">
    <location>
        <begin position="20"/>
        <end position="401"/>
    </location>
</feature>
<accession>A0A1H4E0C5</accession>
<sequence length="416" mass="46149">MDHYLVIVTIIGVGILGMAWMPALTAKTRISYSVIYLLLGMLLYSIFDFLPAPNPREYRGLTLHLTELVVIVSLMCTGLKIDQKFSFRTWSIPFRLVTVTMLLCIAAVTAIGIFYFHMPLATALLLAAVLAPTDPVLATDVQVGDPNEEDRDNVKFSLTAEAGFNDGMAFPFVWLAIAIAMVSVSGGPYMITWIWKHVVYQILAGLLSGFLLGKLLAYVLFTLSKKYETFVTQDGFVSIAATLIVYGVTEMVHGYGFVAVFIAALTLRAYERGDRYHNRLHAFSDQIERILVAIMLILFGGSLVRGIMNSLTWPMAAFGIVFIFVVRPLAGLAGLIGTRLKIQEKLVISFFGIRGMGSLYYLAFAFSTTFFKNQDQLWSVVAFIILVSIGIHGLTAGFTFRKLEEVLPEDREILAK</sequence>
<organism evidence="10 11">
    <name type="scientific">Pedobacter hartonius</name>
    <dbReference type="NCBI Taxonomy" id="425514"/>
    <lineage>
        <taxon>Bacteria</taxon>
        <taxon>Pseudomonadati</taxon>
        <taxon>Bacteroidota</taxon>
        <taxon>Sphingobacteriia</taxon>
        <taxon>Sphingobacteriales</taxon>
        <taxon>Sphingobacteriaceae</taxon>
        <taxon>Pedobacter</taxon>
    </lineage>
</organism>
<dbReference type="Proteomes" id="UP000198850">
    <property type="component" value="Unassembled WGS sequence"/>
</dbReference>
<dbReference type="EMBL" id="FNRA01000005">
    <property type="protein sequence ID" value="SEA78366.1"/>
    <property type="molecule type" value="Genomic_DNA"/>
</dbReference>
<keyword evidence="5 8" id="KW-1133">Transmembrane helix</keyword>
<reference evidence="10 11" key="1">
    <citation type="submission" date="2016-10" db="EMBL/GenBank/DDBJ databases">
        <authorList>
            <person name="de Groot N.N."/>
        </authorList>
    </citation>
    <scope>NUCLEOTIDE SEQUENCE [LARGE SCALE GENOMIC DNA]</scope>
    <source>
        <strain evidence="10 11">DSM 19033</strain>
    </source>
</reference>
<dbReference type="Pfam" id="PF00999">
    <property type="entry name" value="Na_H_Exchanger"/>
    <property type="match status" value="1"/>
</dbReference>
<keyword evidence="7 8" id="KW-0472">Membrane</keyword>
<feature type="transmembrane region" description="Helical" evidence="8">
    <location>
        <begin position="30"/>
        <end position="50"/>
    </location>
</feature>
<feature type="transmembrane region" description="Helical" evidence="8">
    <location>
        <begin position="290"/>
        <end position="308"/>
    </location>
</feature>
<dbReference type="GO" id="GO:0005886">
    <property type="term" value="C:plasma membrane"/>
    <property type="evidence" value="ECO:0007669"/>
    <property type="project" value="UniProtKB-SubCell"/>
</dbReference>